<comment type="similarity">
    <text evidence="1">Belongs to the beta-lactamase family.</text>
</comment>
<dbReference type="EMBL" id="CP003244">
    <property type="protein sequence ID" value="AEX53756.1"/>
    <property type="molecule type" value="Genomic_DNA"/>
</dbReference>
<organism evidence="3 4">
    <name type="scientific">Rahnella aquatilis (strain ATCC 33071 / DSM 4594 / JCM 1683 / NBRC 105701 / NCIMB 13365 / CIP 78.65)</name>
    <dbReference type="NCBI Taxonomy" id="745277"/>
    <lineage>
        <taxon>Bacteria</taxon>
        <taxon>Pseudomonadati</taxon>
        <taxon>Pseudomonadota</taxon>
        <taxon>Gammaproteobacteria</taxon>
        <taxon>Enterobacterales</taxon>
        <taxon>Yersiniaceae</taxon>
        <taxon>Rahnella</taxon>
    </lineage>
</organism>
<dbReference type="NCBIfam" id="NF007943">
    <property type="entry name" value="PRK10662.1"/>
    <property type="match status" value="1"/>
</dbReference>
<dbReference type="SUPFAM" id="SSF56601">
    <property type="entry name" value="beta-lactamase/transpeptidase-like"/>
    <property type="match status" value="1"/>
</dbReference>
<dbReference type="STRING" id="745277.Rahaq2_3983"/>
<evidence type="ECO:0000313" key="4">
    <source>
        <dbReference type="Proteomes" id="UP000009010"/>
    </source>
</evidence>
<dbReference type="MEROPS" id="S12.012"/>
<name>H2ISQ2_RAHAC</name>
<dbReference type="Pfam" id="PF00144">
    <property type="entry name" value="Beta-lactamase"/>
    <property type="match status" value="1"/>
</dbReference>
<reference evidence="3 4" key="1">
    <citation type="journal article" date="2012" name="J. Bacteriol.">
        <title>Complete Genome Sequence of Rahnella aquatilis CIP 78.65.</title>
        <authorList>
            <person name="Martinez R.J."/>
            <person name="Bruce D."/>
            <person name="Detter C."/>
            <person name="Goodwin L.A."/>
            <person name="Han J."/>
            <person name="Han C.S."/>
            <person name="Held B."/>
            <person name="Land M.L."/>
            <person name="Mikhailova N."/>
            <person name="Nolan M."/>
            <person name="Pennacchio L."/>
            <person name="Pitluck S."/>
            <person name="Tapia R."/>
            <person name="Woyke T."/>
            <person name="Sobecky P.A."/>
        </authorList>
    </citation>
    <scope>NUCLEOTIDE SEQUENCE [LARGE SCALE GENOMIC DNA]</scope>
    <source>
        <strain evidence="4">ATCC 33071 / DSM 4594 / JCM 1683 / NBRC 105701 / NCIMB 13365 / CIP 78.65</strain>
    </source>
</reference>
<keyword evidence="4" id="KW-1185">Reference proteome</keyword>
<reference evidence="4" key="2">
    <citation type="submission" date="2012-01" db="EMBL/GenBank/DDBJ databases">
        <title>Complete sequence of chromosome of Rahnella aquatilis CIP 78.65.</title>
        <authorList>
            <person name="Lucas S."/>
            <person name="Han J."/>
            <person name="Lapidus A."/>
            <person name="Cheng J.-F."/>
            <person name="Goodwin L."/>
            <person name="Pitluck S."/>
            <person name="Peters L."/>
            <person name="Ovchinnikova G."/>
            <person name="Held B."/>
            <person name="Detter J.C."/>
            <person name="Han C."/>
            <person name="Tapia R."/>
            <person name="Land M."/>
            <person name="Hauser L."/>
            <person name="Kyrpides N."/>
            <person name="Ivanova N."/>
            <person name="Pagani I."/>
            <person name="Sobecky P."/>
            <person name="Martinez R."/>
            <person name="Woyke T."/>
        </authorList>
    </citation>
    <scope>NUCLEOTIDE SEQUENCE [LARGE SCALE GENOMIC DNA]</scope>
    <source>
        <strain evidence="4">ATCC 33071 / DSM 4594 / JCM 1683 / NBRC 105701 / NCIMB 13365 / CIP 78.65</strain>
    </source>
</reference>
<protein>
    <submittedName>
        <fullName evidence="3">Penicillin-binding protein, beta-lactamase class C</fullName>
    </submittedName>
</protein>
<dbReference type="InterPro" id="IPR051478">
    <property type="entry name" value="Beta-lactamase-like_AB/R"/>
</dbReference>
<evidence type="ECO:0000259" key="2">
    <source>
        <dbReference type="Pfam" id="PF00144"/>
    </source>
</evidence>
<gene>
    <name evidence="3" type="ordered locus">Rahaq2_3983</name>
</gene>
<dbReference type="eggNOG" id="COG1680">
    <property type="taxonomic scope" value="Bacteria"/>
</dbReference>
<dbReference type="Gene3D" id="3.40.710.10">
    <property type="entry name" value="DD-peptidase/beta-lactamase superfamily"/>
    <property type="match status" value="1"/>
</dbReference>
<sequence>MPFLKLRISIQITNSLALLMDTSLLKKLSLSLLALAFASTPLWSHAQQNARLASQVVDDHAEHIFYGSGAMGMALVVVDNNQQVFRSFGETRPGSDIRPREDSVVRIASLTKLITSEVLVKMAQQGKVSINDPLRKYAPAGARVPAYSGTNPITLLNLATHTSGLPREQPGGAANRAVFTWPTKSDRWSWLSVAKMTVPPGARASYSNLAFDLLSDALSKAANQPYTQLLREQITQPLGMVDTTLTPDASQCSRLMEGLRPSPCINTIAAAGSGGLYSTPADMGRWMRQFLGQRTTTADMAQKMYYKRTDLVSLKGMDVPGMADSLGMGWVTMAPTPLLPRIIQKTGGGGGFITYVAMVPQRGVGVFVVVTRSELTKFKNMSDGVNSLVADLVRNNEI</sequence>
<dbReference type="AlphaFoldDB" id="H2ISQ2"/>
<dbReference type="PANTHER" id="PTHR22935">
    <property type="entry name" value="PENICILLIN-BINDING PROTEIN"/>
    <property type="match status" value="1"/>
</dbReference>
<evidence type="ECO:0000313" key="3">
    <source>
        <dbReference type="EMBL" id="AEX53756.1"/>
    </source>
</evidence>
<dbReference type="KEGG" id="raq:Rahaq2_3983"/>
<feature type="domain" description="Beta-lactamase-related" evidence="2">
    <location>
        <begin position="68"/>
        <end position="376"/>
    </location>
</feature>
<dbReference type="HOGENOM" id="CLU_020027_7_1_6"/>
<proteinExistence type="inferred from homology"/>
<dbReference type="InterPro" id="IPR001466">
    <property type="entry name" value="Beta-lactam-related"/>
</dbReference>
<dbReference type="PATRIC" id="fig|745277.3.peg.3818"/>
<dbReference type="InterPro" id="IPR012338">
    <property type="entry name" value="Beta-lactam/transpept-like"/>
</dbReference>
<evidence type="ECO:0000256" key="1">
    <source>
        <dbReference type="ARBA" id="ARBA00038473"/>
    </source>
</evidence>
<accession>H2ISQ2</accession>
<dbReference type="Proteomes" id="UP000009010">
    <property type="component" value="Chromosome"/>
</dbReference>
<dbReference type="PANTHER" id="PTHR22935:SF95">
    <property type="entry name" value="BETA-LACTAMASE-LIKE 1-RELATED"/>
    <property type="match status" value="1"/>
</dbReference>